<feature type="domain" description="Chorismate-utilising enzyme C-terminal" evidence="1">
    <location>
        <begin position="1"/>
        <end position="69"/>
    </location>
</feature>
<keyword evidence="4" id="KW-1185">Reference proteome</keyword>
<dbReference type="EMBL" id="BRXZ01001978">
    <property type="protein sequence ID" value="GMH51400.1"/>
    <property type="molecule type" value="Genomic_DNA"/>
</dbReference>
<dbReference type="SUPFAM" id="SSF56322">
    <property type="entry name" value="ADC synthase"/>
    <property type="match status" value="1"/>
</dbReference>
<gene>
    <name evidence="3" type="ORF">TrRE_jg5346</name>
</gene>
<dbReference type="InterPro" id="IPR012001">
    <property type="entry name" value="Thiamin_PyroP_enz_TPP-bd_dom"/>
</dbReference>
<evidence type="ECO:0000313" key="4">
    <source>
        <dbReference type="Proteomes" id="UP001165082"/>
    </source>
</evidence>
<evidence type="ECO:0000259" key="1">
    <source>
        <dbReference type="Pfam" id="PF00425"/>
    </source>
</evidence>
<protein>
    <recommendedName>
        <fullName evidence="5">Thiamine pyrophosphate enzyme N-terminal TPP-binding domain-containing protein</fullName>
    </recommendedName>
</protein>
<evidence type="ECO:0008006" key="5">
    <source>
        <dbReference type="Google" id="ProtNLM"/>
    </source>
</evidence>
<evidence type="ECO:0000313" key="3">
    <source>
        <dbReference type="EMBL" id="GMH51400.1"/>
    </source>
</evidence>
<dbReference type="Pfam" id="PF00425">
    <property type="entry name" value="Chorismate_bind"/>
    <property type="match status" value="1"/>
</dbReference>
<dbReference type="AlphaFoldDB" id="A0A9W6ZK07"/>
<dbReference type="PANTHER" id="PTHR42916">
    <property type="entry name" value="2-SUCCINYL-5-ENOLPYRUVYL-6-HYDROXY-3-CYCLOHEXENE-1-CARBOXYLATE SYNTHASE"/>
    <property type="match status" value="1"/>
</dbReference>
<name>A0A9W6ZK07_9STRA</name>
<comment type="caution">
    <text evidence="3">The sequence shown here is derived from an EMBL/GenBank/DDBJ whole genome shotgun (WGS) entry which is preliminary data.</text>
</comment>
<feature type="domain" description="Thiamine pyrophosphate enzyme N-terminal TPP-binding" evidence="2">
    <location>
        <begin position="98"/>
        <end position="205"/>
    </location>
</feature>
<dbReference type="Pfam" id="PF02776">
    <property type="entry name" value="TPP_enzyme_N"/>
    <property type="match status" value="1"/>
</dbReference>
<evidence type="ECO:0000259" key="2">
    <source>
        <dbReference type="Pfam" id="PF02776"/>
    </source>
</evidence>
<dbReference type="Proteomes" id="UP001165082">
    <property type="component" value="Unassembled WGS sequence"/>
</dbReference>
<dbReference type="InterPro" id="IPR005801">
    <property type="entry name" value="ADC_synthase"/>
</dbReference>
<reference evidence="3" key="1">
    <citation type="submission" date="2022-07" db="EMBL/GenBank/DDBJ databases">
        <title>Genome analysis of Parmales, a sister group of diatoms, reveals the evolutionary specialization of diatoms from phago-mixotrophs to photoautotrophs.</title>
        <authorList>
            <person name="Ban H."/>
            <person name="Sato S."/>
            <person name="Yoshikawa S."/>
            <person name="Kazumasa Y."/>
            <person name="Nakamura Y."/>
            <person name="Ichinomiya M."/>
            <person name="Saitoh K."/>
            <person name="Sato N."/>
            <person name="Blanc-Mathieu R."/>
            <person name="Endo H."/>
            <person name="Kuwata A."/>
            <person name="Ogata H."/>
        </authorList>
    </citation>
    <scope>NUCLEOTIDE SEQUENCE</scope>
</reference>
<dbReference type="InterPro" id="IPR029061">
    <property type="entry name" value="THDP-binding"/>
</dbReference>
<dbReference type="PANTHER" id="PTHR42916:SF1">
    <property type="entry name" value="PROTEIN PHYLLO, CHLOROPLASTIC"/>
    <property type="match status" value="1"/>
</dbReference>
<dbReference type="SUPFAM" id="SSF52518">
    <property type="entry name" value="Thiamin diphosphate-binding fold (THDP-binding)"/>
    <property type="match status" value="1"/>
</dbReference>
<accession>A0A9W6ZK07</accession>
<sequence length="231" mass="24249">MSLLASLEGFDRGLYAGPFGLIGGPGADAEVAVAIRSAVVKGDTVHCYGGAGIVEGSEEGEEWSEIDGKVRAIREAWDGGGGRYQYENFRNVNEAWSQGLVEELVRRGVHRFVVCPGSRSSPIAAAIHANPDAEGMSVIDERTAGFLAVGAGRRECKPTAVVTSSGTAVANLLPAVVEASMTRTPLLIITADRPSEMIGSGCNQAIFQEGIFGVYPNSAIEIEPPNEDTVL</sequence>
<organism evidence="3 4">
    <name type="scientific">Triparma retinervis</name>
    <dbReference type="NCBI Taxonomy" id="2557542"/>
    <lineage>
        <taxon>Eukaryota</taxon>
        <taxon>Sar</taxon>
        <taxon>Stramenopiles</taxon>
        <taxon>Ochrophyta</taxon>
        <taxon>Bolidophyceae</taxon>
        <taxon>Parmales</taxon>
        <taxon>Triparmaceae</taxon>
        <taxon>Triparma</taxon>
    </lineage>
</organism>
<feature type="non-terminal residue" evidence="3">
    <location>
        <position position="231"/>
    </location>
</feature>
<dbReference type="Gene3D" id="3.60.120.10">
    <property type="entry name" value="Anthranilate synthase"/>
    <property type="match status" value="1"/>
</dbReference>
<dbReference type="GO" id="GO:0030976">
    <property type="term" value="F:thiamine pyrophosphate binding"/>
    <property type="evidence" value="ECO:0007669"/>
    <property type="project" value="InterPro"/>
</dbReference>
<dbReference type="OrthoDB" id="207049at2759"/>
<proteinExistence type="predicted"/>
<dbReference type="Gene3D" id="3.40.50.970">
    <property type="match status" value="1"/>
</dbReference>
<dbReference type="InterPro" id="IPR015890">
    <property type="entry name" value="Chorismate_C"/>
</dbReference>